<keyword evidence="3 5" id="KW-1133">Transmembrane helix</keyword>
<dbReference type="PATRIC" id="fig|1007676.4.peg.211"/>
<comment type="subcellular location">
    <subcellularLocation>
        <location evidence="1">Endomembrane system</location>
        <topology evidence="1">Multi-pass membrane protein</topology>
    </subcellularLocation>
</comment>
<proteinExistence type="predicted"/>
<evidence type="ECO:0000256" key="1">
    <source>
        <dbReference type="ARBA" id="ARBA00004127"/>
    </source>
</evidence>
<feature type="transmembrane region" description="Helical" evidence="5">
    <location>
        <begin position="160"/>
        <end position="182"/>
    </location>
</feature>
<dbReference type="GO" id="GO:0005384">
    <property type="term" value="F:manganese ion transmembrane transporter activity"/>
    <property type="evidence" value="ECO:0007669"/>
    <property type="project" value="InterPro"/>
</dbReference>
<dbReference type="PANTHER" id="PTHR31851">
    <property type="entry name" value="FE(2+)/MN(2+) TRANSPORTER PCL1"/>
    <property type="match status" value="1"/>
</dbReference>
<dbReference type="AlphaFoldDB" id="A0A0H4QD52"/>
<feature type="transmembrane region" description="Helical" evidence="5">
    <location>
        <begin position="218"/>
        <end position="236"/>
    </location>
</feature>
<sequence length="240" mass="25564">MKTFSTSEDQSLSQRLIQKFHLSEQLNIIRAGVLGANDGIVSVAGIVIGVAGAQQSTAALFIAGISGMFAGALSMGGGEYVSVSTQRDTQKTMTRMQDESIQRNYEGELNGLAHHYESEGLTPALAKKVAVQLMENDALNVTLKSKCNIELQHYFNPWHAAISSFLSFILGSLLPLLSITFIPYPYKVPGTIAAVICALTFTGYASATLGNSDRIKGVLRNLLVGIGTMTVTYLIGGSLG</sequence>
<feature type="transmembrane region" description="Helical" evidence="5">
    <location>
        <begin position="58"/>
        <end position="81"/>
    </location>
</feature>
<dbReference type="CDD" id="cd02432">
    <property type="entry name" value="Nodulin-21_like_1"/>
    <property type="match status" value="1"/>
</dbReference>
<feature type="transmembrane region" description="Helical" evidence="5">
    <location>
        <begin position="188"/>
        <end position="206"/>
    </location>
</feature>
<evidence type="ECO:0000256" key="4">
    <source>
        <dbReference type="ARBA" id="ARBA00023136"/>
    </source>
</evidence>
<keyword evidence="4 5" id="KW-0472">Membrane</keyword>
<dbReference type="Proteomes" id="UP000036106">
    <property type="component" value="Chromosome"/>
</dbReference>
<dbReference type="EMBL" id="CP012034">
    <property type="protein sequence ID" value="AKP66264.1"/>
    <property type="molecule type" value="Genomic_DNA"/>
</dbReference>
<dbReference type="OrthoDB" id="188924at2"/>
<name>A0A0H4QD52_9LACO</name>
<evidence type="ECO:0000256" key="3">
    <source>
        <dbReference type="ARBA" id="ARBA00022989"/>
    </source>
</evidence>
<organism evidence="6 7">
    <name type="scientific">Companilactobacillus ginsenosidimutans</name>
    <dbReference type="NCBI Taxonomy" id="1007676"/>
    <lineage>
        <taxon>Bacteria</taxon>
        <taxon>Bacillati</taxon>
        <taxon>Bacillota</taxon>
        <taxon>Bacilli</taxon>
        <taxon>Lactobacillales</taxon>
        <taxon>Lactobacillaceae</taxon>
        <taxon>Companilactobacillus</taxon>
    </lineage>
</organism>
<evidence type="ECO:0000313" key="6">
    <source>
        <dbReference type="EMBL" id="AKP66264.1"/>
    </source>
</evidence>
<dbReference type="GO" id="GO:0030026">
    <property type="term" value="P:intracellular manganese ion homeostasis"/>
    <property type="evidence" value="ECO:0007669"/>
    <property type="project" value="InterPro"/>
</dbReference>
<dbReference type="InterPro" id="IPR008217">
    <property type="entry name" value="Ccc1_fam"/>
</dbReference>
<dbReference type="Pfam" id="PF01988">
    <property type="entry name" value="VIT1"/>
    <property type="match status" value="1"/>
</dbReference>
<evidence type="ECO:0000256" key="5">
    <source>
        <dbReference type="SAM" id="Phobius"/>
    </source>
</evidence>
<dbReference type="KEGG" id="lgn:ABM34_01005"/>
<feature type="transmembrane region" description="Helical" evidence="5">
    <location>
        <begin position="28"/>
        <end position="52"/>
    </location>
</feature>
<evidence type="ECO:0000313" key="7">
    <source>
        <dbReference type="Proteomes" id="UP000036106"/>
    </source>
</evidence>
<accession>A0A0H4QD52</accession>
<dbReference type="STRING" id="1007676.ABM34_01005"/>
<evidence type="ECO:0000256" key="2">
    <source>
        <dbReference type="ARBA" id="ARBA00022692"/>
    </source>
</evidence>
<keyword evidence="2 5" id="KW-0812">Transmembrane</keyword>
<dbReference type="RefSeq" id="WP_083988235.1">
    <property type="nucleotide sequence ID" value="NZ_CP012034.1"/>
</dbReference>
<keyword evidence="7" id="KW-1185">Reference proteome</keyword>
<protein>
    <submittedName>
        <fullName evidence="6">Membrane protein</fullName>
    </submittedName>
</protein>
<gene>
    <name evidence="6" type="ORF">ABM34_01005</name>
</gene>
<dbReference type="GO" id="GO:0012505">
    <property type="term" value="C:endomembrane system"/>
    <property type="evidence" value="ECO:0007669"/>
    <property type="project" value="UniProtKB-SubCell"/>
</dbReference>
<reference evidence="7" key="1">
    <citation type="submission" date="2015-07" db="EMBL/GenBank/DDBJ databases">
        <title>Lactobacillus ginsenosidimutans/EMML 3141/ whole genome sequencing.</title>
        <authorList>
            <person name="Kim M.K."/>
            <person name="Im W.-T."/>
            <person name="Srinivasan S."/>
            <person name="Lee J.-J."/>
        </authorList>
    </citation>
    <scope>NUCLEOTIDE SEQUENCE [LARGE SCALE GENOMIC DNA]</scope>
    <source>
        <strain evidence="7">EMML 3041</strain>
    </source>
</reference>